<dbReference type="InterPro" id="IPR029001">
    <property type="entry name" value="ITPase-like_fam"/>
</dbReference>
<keyword evidence="6" id="KW-1185">Reference proteome</keyword>
<dbReference type="RefSeq" id="WP_067082090.1">
    <property type="nucleotide sequence ID" value="NZ_LRFG02000002.1"/>
</dbReference>
<gene>
    <name evidence="5" type="ORF">AWR36_005145</name>
</gene>
<comment type="cofactor">
    <cofactor evidence="1 4">
        <name>a divalent metal cation</name>
        <dbReference type="ChEBI" id="CHEBI:60240"/>
    </cofactor>
</comment>
<feature type="site" description="Important for substrate specificity" evidence="4">
    <location>
        <position position="164"/>
    </location>
</feature>
<feature type="site" description="Important for substrate specificity" evidence="4">
    <location>
        <position position="82"/>
    </location>
</feature>
<comment type="catalytic activity">
    <reaction evidence="4">
        <text>dTTP + H2O = dTMP + diphosphate + H(+)</text>
        <dbReference type="Rhea" id="RHEA:28534"/>
        <dbReference type="ChEBI" id="CHEBI:15377"/>
        <dbReference type="ChEBI" id="CHEBI:15378"/>
        <dbReference type="ChEBI" id="CHEBI:33019"/>
        <dbReference type="ChEBI" id="CHEBI:37568"/>
        <dbReference type="ChEBI" id="CHEBI:63528"/>
        <dbReference type="EC" id="3.6.1.9"/>
    </reaction>
</comment>
<comment type="caution">
    <text evidence="5">The sequence shown here is derived from an EMBL/GenBank/DDBJ whole genome shotgun (WGS) entry which is preliminary data.</text>
</comment>
<proteinExistence type="inferred from homology"/>
<dbReference type="EC" id="3.6.1.9" evidence="4"/>
<dbReference type="PIRSF" id="PIRSF006305">
    <property type="entry name" value="Maf"/>
    <property type="match status" value="1"/>
</dbReference>
<evidence type="ECO:0000313" key="5">
    <source>
        <dbReference type="EMBL" id="PCO05416.1"/>
    </source>
</evidence>
<dbReference type="SUPFAM" id="SSF52972">
    <property type="entry name" value="ITPase-like"/>
    <property type="match status" value="1"/>
</dbReference>
<dbReference type="Proteomes" id="UP000218427">
    <property type="component" value="Unassembled WGS sequence"/>
</dbReference>
<evidence type="ECO:0000256" key="4">
    <source>
        <dbReference type="HAMAP-Rule" id="MF_00528"/>
    </source>
</evidence>
<accession>A0ABX4HZA2</accession>
<dbReference type="EMBL" id="LRFG02000002">
    <property type="protein sequence ID" value="PCO05416.1"/>
    <property type="molecule type" value="Genomic_DNA"/>
</dbReference>
<comment type="catalytic activity">
    <reaction evidence="4">
        <text>UTP + H2O = UMP + diphosphate + H(+)</text>
        <dbReference type="Rhea" id="RHEA:29395"/>
        <dbReference type="ChEBI" id="CHEBI:15377"/>
        <dbReference type="ChEBI" id="CHEBI:15378"/>
        <dbReference type="ChEBI" id="CHEBI:33019"/>
        <dbReference type="ChEBI" id="CHEBI:46398"/>
        <dbReference type="ChEBI" id="CHEBI:57865"/>
        <dbReference type="EC" id="3.6.1.9"/>
    </reaction>
</comment>
<dbReference type="HAMAP" id="MF_00528">
    <property type="entry name" value="Maf"/>
    <property type="match status" value="1"/>
</dbReference>
<name>A0ABX4HZA2_9GAMM</name>
<comment type="subcellular location">
    <subcellularLocation>
        <location evidence="4">Cytoplasm</location>
    </subcellularLocation>
</comment>
<dbReference type="CDD" id="cd00555">
    <property type="entry name" value="Maf"/>
    <property type="match status" value="1"/>
</dbReference>
<comment type="function">
    <text evidence="4">Nucleoside triphosphate pyrophosphatase that hydrolyzes dTTP and UTP. May have a dual role in cell division arrest and in preventing the incorporation of modified nucleotides into cellular nucleic acids.</text>
</comment>
<sequence length="207" mass="22205">MPNTAADKPLLLASGSPRRAQLLAQIGVRFVQRSTAVLEERLPGEAPEAYVARLAREKAVAGLALRKGTPPPHPDWSLGSDTLVLAGDRVLEKPRDFDDFSSMMSALSGSEHSVLTAVCLAGNDCHLGQTVETRVRFRQLAPAQIEAYWRTGEPRDKAGGYGIQGLGAALVASVSGSYSNVVGLPLETLVPMLEEAGIPYWQWEGNQ</sequence>
<dbReference type="Pfam" id="PF02545">
    <property type="entry name" value="Maf"/>
    <property type="match status" value="1"/>
</dbReference>
<evidence type="ECO:0000256" key="3">
    <source>
        <dbReference type="ARBA" id="ARBA00023080"/>
    </source>
</evidence>
<organism evidence="5 6">
    <name type="scientific">Microbulbifer flavimaris</name>
    <dbReference type="NCBI Taxonomy" id="1781068"/>
    <lineage>
        <taxon>Bacteria</taxon>
        <taxon>Pseudomonadati</taxon>
        <taxon>Pseudomonadota</taxon>
        <taxon>Gammaproteobacteria</taxon>
        <taxon>Cellvibrionales</taxon>
        <taxon>Microbulbiferaceae</taxon>
        <taxon>Microbulbifer</taxon>
    </lineage>
</organism>
<dbReference type="InterPro" id="IPR003697">
    <property type="entry name" value="Maf-like"/>
</dbReference>
<evidence type="ECO:0000313" key="6">
    <source>
        <dbReference type="Proteomes" id="UP000218427"/>
    </source>
</evidence>
<keyword evidence="2 4" id="KW-0378">Hydrolase</keyword>
<protein>
    <recommendedName>
        <fullName evidence="4">dTTP/UTP pyrophosphatase</fullName>
        <shortName evidence="4">dTTPase/UTPase</shortName>
        <ecNumber evidence="4">3.6.1.9</ecNumber>
    </recommendedName>
    <alternativeName>
        <fullName evidence="4">Nucleoside triphosphate pyrophosphatase</fullName>
    </alternativeName>
    <alternativeName>
        <fullName evidence="4">Nucleotide pyrophosphatase</fullName>
        <shortName evidence="4">Nucleotide PPase</shortName>
    </alternativeName>
</protein>
<evidence type="ECO:0000256" key="2">
    <source>
        <dbReference type="ARBA" id="ARBA00022801"/>
    </source>
</evidence>
<comment type="similarity">
    <text evidence="4">Belongs to the Maf family. YhdE subfamily.</text>
</comment>
<comment type="caution">
    <text evidence="4">Lacks conserved residue(s) required for the propagation of feature annotation.</text>
</comment>
<keyword evidence="3 4" id="KW-0546">Nucleotide metabolism</keyword>
<keyword evidence="4" id="KW-0963">Cytoplasm</keyword>
<dbReference type="PANTHER" id="PTHR43213">
    <property type="entry name" value="BIFUNCTIONAL DTTP/UTP PYROPHOSPHATASE/METHYLTRANSFERASE PROTEIN-RELATED"/>
    <property type="match status" value="1"/>
</dbReference>
<dbReference type="NCBIfam" id="TIGR00172">
    <property type="entry name" value="maf"/>
    <property type="match status" value="1"/>
</dbReference>
<dbReference type="PANTHER" id="PTHR43213:SF5">
    <property type="entry name" value="BIFUNCTIONAL DTTP_UTP PYROPHOSPHATASE_METHYLTRANSFERASE PROTEIN-RELATED"/>
    <property type="match status" value="1"/>
</dbReference>
<feature type="site" description="Important for substrate specificity" evidence="4">
    <location>
        <position position="18"/>
    </location>
</feature>
<dbReference type="Gene3D" id="3.90.950.10">
    <property type="match status" value="1"/>
</dbReference>
<feature type="active site" description="Proton acceptor" evidence="4">
    <location>
        <position position="81"/>
    </location>
</feature>
<reference evidence="5" key="1">
    <citation type="submission" date="2017-08" db="EMBL/GenBank/DDBJ databases">
        <title>Microbulbifer marisrubri sp. nov., a halophilic alphaproteobacterium isolated from marine sediment of the Yellow Sea, China.</title>
        <authorList>
            <person name="Zhang G."/>
            <person name="Xiong Q."/>
        </authorList>
    </citation>
    <scope>NUCLEOTIDE SEQUENCE [LARGE SCALE GENOMIC DNA]</scope>
    <source>
        <strain evidence="5">WRN-8</strain>
    </source>
</reference>
<evidence type="ECO:0000256" key="1">
    <source>
        <dbReference type="ARBA" id="ARBA00001968"/>
    </source>
</evidence>